<evidence type="ECO:0000313" key="2">
    <source>
        <dbReference type="Proteomes" id="UP000320722"/>
    </source>
</evidence>
<name>A0A517WGZ7_9PLAN</name>
<sequence length="231" mass="27384">MNYSLYDQIIDAMYELAYDPIKKRFPFRKEVNRQRNDLSMAEVFRRLEKQYPTTEIIAAVKWVLNDAGNLFFMKRETALSIELLQSIRILFCLHLLAELEQPVLSFDEFFDLLIKFPVIDYKGNFIHIARNYQIEINQFLQRVLEGLNSDDIDVVVKWLEMFGGYSYSFKVPKEPAVVMDLIKQIERRITILEANPDMRLRTSLEGARITTWCFRTEYFDPVKPGKPFQTE</sequence>
<organism evidence="1 2">
    <name type="scientific">Gimesia chilikensis</name>
    <dbReference type="NCBI Taxonomy" id="2605989"/>
    <lineage>
        <taxon>Bacteria</taxon>
        <taxon>Pseudomonadati</taxon>
        <taxon>Planctomycetota</taxon>
        <taxon>Planctomycetia</taxon>
        <taxon>Planctomycetales</taxon>
        <taxon>Planctomycetaceae</taxon>
        <taxon>Gimesia</taxon>
    </lineage>
</organism>
<proteinExistence type="predicted"/>
<accession>A0A517WGZ7</accession>
<gene>
    <name evidence="1" type="ORF">V6x_42550</name>
</gene>
<evidence type="ECO:0000313" key="1">
    <source>
        <dbReference type="EMBL" id="QDU04527.1"/>
    </source>
</evidence>
<dbReference type="RefSeq" id="WP_145042292.1">
    <property type="nucleotide sequence ID" value="NZ_CP036347.1"/>
</dbReference>
<reference evidence="1 2" key="1">
    <citation type="submission" date="2019-02" db="EMBL/GenBank/DDBJ databases">
        <title>Deep-cultivation of Planctomycetes and their phenomic and genomic characterization uncovers novel biology.</title>
        <authorList>
            <person name="Wiegand S."/>
            <person name="Jogler M."/>
            <person name="Boedeker C."/>
            <person name="Pinto D."/>
            <person name="Vollmers J."/>
            <person name="Rivas-Marin E."/>
            <person name="Kohn T."/>
            <person name="Peeters S.H."/>
            <person name="Heuer A."/>
            <person name="Rast P."/>
            <person name="Oberbeckmann S."/>
            <person name="Bunk B."/>
            <person name="Jeske O."/>
            <person name="Meyerdierks A."/>
            <person name="Storesund J.E."/>
            <person name="Kallscheuer N."/>
            <person name="Luecker S."/>
            <person name="Lage O.M."/>
            <person name="Pohl T."/>
            <person name="Merkel B.J."/>
            <person name="Hornburger P."/>
            <person name="Mueller R.-W."/>
            <person name="Bruemmer F."/>
            <person name="Labrenz M."/>
            <person name="Spormann A.M."/>
            <person name="Op den Camp H."/>
            <person name="Overmann J."/>
            <person name="Amann R."/>
            <person name="Jetten M.S.M."/>
            <person name="Mascher T."/>
            <person name="Medema M.H."/>
            <person name="Devos D.P."/>
            <person name="Kaster A.-K."/>
            <person name="Ovreas L."/>
            <person name="Rohde M."/>
            <person name="Galperin M.Y."/>
            <person name="Jogler C."/>
        </authorList>
    </citation>
    <scope>NUCLEOTIDE SEQUENCE [LARGE SCALE GENOMIC DNA]</scope>
    <source>
        <strain evidence="1 2">V6</strain>
    </source>
</reference>
<dbReference type="AlphaFoldDB" id="A0A517WGZ7"/>
<dbReference type="Proteomes" id="UP000320722">
    <property type="component" value="Chromosome"/>
</dbReference>
<protein>
    <submittedName>
        <fullName evidence="1">Uncharacterized protein</fullName>
    </submittedName>
</protein>
<dbReference type="EMBL" id="CP036347">
    <property type="protein sequence ID" value="QDU04527.1"/>
    <property type="molecule type" value="Genomic_DNA"/>
</dbReference>